<dbReference type="OrthoDB" id="10597018at2759"/>
<proteinExistence type="predicted"/>
<accession>A0A9P1IS20</accession>
<dbReference type="Proteomes" id="UP001152747">
    <property type="component" value="Unassembled WGS sequence"/>
</dbReference>
<reference evidence="1" key="1">
    <citation type="submission" date="2022-11" db="EMBL/GenBank/DDBJ databases">
        <authorList>
            <person name="Kikuchi T."/>
        </authorList>
    </citation>
    <scope>NUCLEOTIDE SEQUENCE</scope>
    <source>
        <strain evidence="1">PS1010</strain>
    </source>
</reference>
<keyword evidence="2" id="KW-1185">Reference proteome</keyword>
<evidence type="ECO:0000313" key="1">
    <source>
        <dbReference type="EMBL" id="CAI5449294.1"/>
    </source>
</evidence>
<protein>
    <submittedName>
        <fullName evidence="1">Uncharacterized protein</fullName>
    </submittedName>
</protein>
<organism evidence="1 2">
    <name type="scientific">Caenorhabditis angaria</name>
    <dbReference type="NCBI Taxonomy" id="860376"/>
    <lineage>
        <taxon>Eukaryota</taxon>
        <taxon>Metazoa</taxon>
        <taxon>Ecdysozoa</taxon>
        <taxon>Nematoda</taxon>
        <taxon>Chromadorea</taxon>
        <taxon>Rhabditida</taxon>
        <taxon>Rhabditina</taxon>
        <taxon>Rhabditomorpha</taxon>
        <taxon>Rhabditoidea</taxon>
        <taxon>Rhabditidae</taxon>
        <taxon>Peloderinae</taxon>
        <taxon>Caenorhabditis</taxon>
    </lineage>
</organism>
<dbReference type="AlphaFoldDB" id="A0A9P1IS20"/>
<evidence type="ECO:0000313" key="2">
    <source>
        <dbReference type="Proteomes" id="UP001152747"/>
    </source>
</evidence>
<sequence>MWFMMKMSELFLSKIENAKIRARTNFKNEFKSTSTIREILREFHSEIQSRNESNYTPNLSYSTGKHEQKVQIKGRMLDVKIGKLATNRDSFLVYVDLLQN</sequence>
<gene>
    <name evidence="1" type="ORF">CAMP_LOCUS11931</name>
</gene>
<name>A0A9P1IS20_9PELO</name>
<dbReference type="EMBL" id="CANHGI010000004">
    <property type="protein sequence ID" value="CAI5449294.1"/>
    <property type="molecule type" value="Genomic_DNA"/>
</dbReference>
<comment type="caution">
    <text evidence="1">The sequence shown here is derived from an EMBL/GenBank/DDBJ whole genome shotgun (WGS) entry which is preliminary data.</text>
</comment>